<proteinExistence type="predicted"/>
<dbReference type="PANTHER" id="PTHR14677">
    <property type="entry name" value="ARSENITE INDUCUBLE RNA ASSOCIATED PROTEIN AIP-1-RELATED"/>
    <property type="match status" value="1"/>
</dbReference>
<evidence type="ECO:0000259" key="4">
    <source>
        <dbReference type="SMART" id="SM00154"/>
    </source>
</evidence>
<dbReference type="Gene3D" id="4.10.1110.10">
    <property type="entry name" value="AN1-like Zinc finger"/>
    <property type="match status" value="2"/>
</dbReference>
<reference evidence="5 6" key="1">
    <citation type="submission" date="2016-10" db="EMBL/GenBank/DDBJ databases">
        <title>Reductive evolution of mitochondrial metabolism and differential evolution of invasion-related proteins in Cryptosporidium.</title>
        <authorList>
            <person name="Liu S."/>
            <person name="Roellig D.M."/>
            <person name="Guo Y."/>
            <person name="Li N."/>
            <person name="Frace M.A."/>
            <person name="Tang K."/>
            <person name="Zhang L."/>
            <person name="Feng Y."/>
            <person name="Xiao L."/>
        </authorList>
    </citation>
    <scope>NUCLEOTIDE SEQUENCE [LARGE SCALE GENOMIC DNA]</scope>
    <source>
        <strain evidence="5">39726</strain>
    </source>
</reference>
<dbReference type="SUPFAM" id="SSF118310">
    <property type="entry name" value="AN1-like Zinc finger"/>
    <property type="match status" value="2"/>
</dbReference>
<dbReference type="GO" id="GO:0005737">
    <property type="term" value="C:cytoplasm"/>
    <property type="evidence" value="ECO:0007669"/>
    <property type="project" value="TreeGrafter"/>
</dbReference>
<dbReference type="Pfam" id="PF01428">
    <property type="entry name" value="zf-AN1"/>
    <property type="match status" value="1"/>
</dbReference>
<dbReference type="Proteomes" id="UP000186176">
    <property type="component" value="Unassembled WGS sequence"/>
</dbReference>
<sequence length="275" mass="31198">MVEVEEIGVKCNNLECNQIQFLSFECLICGKKFCIEHVGFGKHICKNEGEDARQFTSFERRLVEEKGEKVSVNCSIEGCSKVGVTCRKCDKMLCSEHIYESEHECVVKSRIIIAKGRAQDLRRRYSGGEILSGSKLPEDNKSSKILRKIMIKSKSIGDSSIPVRNRVAVALYVGRDVECLKYVNKELPICIWLNGEKTVGWNLDYISERLKVLREGSNSDTVKDKIKINFSGLILYKNKDIYGKEFSEKKALEMSAEFGKHVLDGESLLLDYGFI</sequence>
<dbReference type="OrthoDB" id="431929at2759"/>
<dbReference type="EMBL" id="LRBP01000014">
    <property type="protein sequence ID" value="OII73657.1"/>
    <property type="molecule type" value="Genomic_DNA"/>
</dbReference>
<evidence type="ECO:0000256" key="2">
    <source>
        <dbReference type="ARBA" id="ARBA00022771"/>
    </source>
</evidence>
<evidence type="ECO:0000256" key="1">
    <source>
        <dbReference type="ARBA" id="ARBA00022723"/>
    </source>
</evidence>
<dbReference type="InterPro" id="IPR035896">
    <property type="entry name" value="AN1-like_Znf"/>
</dbReference>
<evidence type="ECO:0000313" key="6">
    <source>
        <dbReference type="Proteomes" id="UP000186176"/>
    </source>
</evidence>
<gene>
    <name evidence="5" type="ORF">cubi_03455</name>
</gene>
<dbReference type="GO" id="GO:0008270">
    <property type="term" value="F:zinc ion binding"/>
    <property type="evidence" value="ECO:0007669"/>
    <property type="project" value="UniProtKB-KW"/>
</dbReference>
<evidence type="ECO:0000313" key="5">
    <source>
        <dbReference type="EMBL" id="OII73657.1"/>
    </source>
</evidence>
<protein>
    <recommendedName>
        <fullName evidence="4">AN1-type domain-containing protein</fullName>
    </recommendedName>
</protein>
<keyword evidence="1" id="KW-0479">Metal-binding</keyword>
<name>A0A1J4MHD8_9CRYT</name>
<keyword evidence="3" id="KW-0862">Zinc</keyword>
<dbReference type="InterPro" id="IPR000058">
    <property type="entry name" value="Znf_AN1"/>
</dbReference>
<dbReference type="AlphaFoldDB" id="A0A1J4MHD8"/>
<keyword evidence="6" id="KW-1185">Reference proteome</keyword>
<dbReference type="RefSeq" id="XP_028874912.1">
    <property type="nucleotide sequence ID" value="XM_029020468.1"/>
</dbReference>
<evidence type="ECO:0000256" key="3">
    <source>
        <dbReference type="ARBA" id="ARBA00022833"/>
    </source>
</evidence>
<feature type="domain" description="AN1-type" evidence="4">
    <location>
        <begin position="74"/>
        <end position="110"/>
    </location>
</feature>
<dbReference type="PANTHER" id="PTHR14677:SF20">
    <property type="entry name" value="ZINC FINGER AN1-TYPE CONTAINING 2A-RELATED"/>
    <property type="match status" value="1"/>
</dbReference>
<keyword evidence="2" id="KW-0863">Zinc-finger</keyword>
<accession>A0A1J4MHD8</accession>
<dbReference type="GeneID" id="39980247"/>
<organism evidence="5 6">
    <name type="scientific">Cryptosporidium ubiquitum</name>
    <dbReference type="NCBI Taxonomy" id="857276"/>
    <lineage>
        <taxon>Eukaryota</taxon>
        <taxon>Sar</taxon>
        <taxon>Alveolata</taxon>
        <taxon>Apicomplexa</taxon>
        <taxon>Conoidasida</taxon>
        <taxon>Coccidia</taxon>
        <taxon>Eucoccidiorida</taxon>
        <taxon>Eimeriorina</taxon>
        <taxon>Cryptosporidiidae</taxon>
        <taxon>Cryptosporidium</taxon>
    </lineage>
</organism>
<dbReference type="SMART" id="SM00154">
    <property type="entry name" value="ZnF_AN1"/>
    <property type="match status" value="2"/>
</dbReference>
<comment type="caution">
    <text evidence="5">The sequence shown here is derived from an EMBL/GenBank/DDBJ whole genome shotgun (WGS) entry which is preliminary data.</text>
</comment>
<dbReference type="VEuPathDB" id="CryptoDB:cubi_03455"/>
<feature type="domain" description="AN1-type" evidence="4">
    <location>
        <begin position="11"/>
        <end position="50"/>
    </location>
</feature>